<dbReference type="GO" id="GO:0003729">
    <property type="term" value="F:mRNA binding"/>
    <property type="evidence" value="ECO:0007669"/>
    <property type="project" value="TreeGrafter"/>
</dbReference>
<dbReference type="InterPro" id="IPR002075">
    <property type="entry name" value="NTF2_dom"/>
</dbReference>
<dbReference type="Pfam" id="PF02136">
    <property type="entry name" value="NTF2"/>
    <property type="match status" value="1"/>
</dbReference>
<evidence type="ECO:0000313" key="4">
    <source>
        <dbReference type="EMBL" id="PSS07989.1"/>
    </source>
</evidence>
<dbReference type="InParanoid" id="A0A2R6QH83"/>
<dbReference type="InterPro" id="IPR018222">
    <property type="entry name" value="Nuclear_transport_factor_2_euk"/>
</dbReference>
<feature type="domain" description="NTF2" evidence="3">
    <location>
        <begin position="18"/>
        <end position="205"/>
    </location>
</feature>
<dbReference type="GO" id="GO:0005829">
    <property type="term" value="C:cytosol"/>
    <property type="evidence" value="ECO:0007669"/>
    <property type="project" value="TreeGrafter"/>
</dbReference>
<evidence type="ECO:0000256" key="2">
    <source>
        <dbReference type="SAM" id="MobiDB-lite"/>
    </source>
</evidence>
<dbReference type="CDD" id="cd00780">
    <property type="entry name" value="NTF2"/>
    <property type="match status" value="1"/>
</dbReference>
<dbReference type="Gramene" id="PSS07989">
    <property type="protein sequence ID" value="PSS07989"/>
    <property type="gene ID" value="CEY00_Acc18348"/>
</dbReference>
<comment type="caution">
    <text evidence="4">The sequence shown here is derived from an EMBL/GenBank/DDBJ whole genome shotgun (WGS) entry which is preliminary data.</text>
</comment>
<feature type="compositionally biased region" description="Basic and acidic residues" evidence="2">
    <location>
        <begin position="438"/>
        <end position="449"/>
    </location>
</feature>
<dbReference type="OrthoDB" id="339151at2759"/>
<name>A0A2R6QH83_ACTCC</name>
<gene>
    <name evidence="4" type="ORF">CEY00_Acc18348</name>
</gene>
<feature type="compositionally biased region" description="Basic and acidic residues" evidence="2">
    <location>
        <begin position="372"/>
        <end position="402"/>
    </location>
</feature>
<sequence>MAMQAENHVAFDISAEVIGNAFVEEYYHLLHQSPELLYGFYIRPSALSGPNSNSVITSMAMQAENHVAFDISAEVIGNAFVEEYYHLLHQSPELLYGFYIRPTKRQQRHHRDDVAYLTLGWLIGQLGLPGSGGQSIKRFYLWIVENCKAEIKTVDVQEPYKGGLIIFVTGCLTGKDNVRRKFTQTFFLAPQVMTGYFVLNDDFRYVVESESLEDNSMSIRGIIYNTPVVPLPSDPEPIPDPDHPAMELAATFDAEDLNEGTEVCDHSDSDEGSVLEEEVTDEPPTDSNQNEINTVVGSVPSSSQEEKKSYASIMSNFIQMKATEAVRASTPVYAPTNSSRPAAAVNPHQQSAKPSPELEASSPHGDNASESTDVHEEGKEDYHSRLGMAEKIRPNADRRGVDSKMTTSGVVGTLVAAGDEFRKRGELSGRPTGPNGHNCEDYQRVDKGSGRIRPGGTDNSFTSG</sequence>
<reference evidence="5" key="2">
    <citation type="journal article" date="2018" name="BMC Genomics">
        <title>A manually annotated Actinidia chinensis var. chinensis (kiwifruit) genome highlights the challenges associated with draft genomes and gene prediction in plants.</title>
        <authorList>
            <person name="Pilkington S.M."/>
            <person name="Crowhurst R."/>
            <person name="Hilario E."/>
            <person name="Nardozza S."/>
            <person name="Fraser L."/>
            <person name="Peng Y."/>
            <person name="Gunaseelan K."/>
            <person name="Simpson R."/>
            <person name="Tahir J."/>
            <person name="Deroles S.C."/>
            <person name="Templeton K."/>
            <person name="Luo Z."/>
            <person name="Davy M."/>
            <person name="Cheng C."/>
            <person name="McNeilage M."/>
            <person name="Scaglione D."/>
            <person name="Liu Y."/>
            <person name="Zhang Q."/>
            <person name="Datson P."/>
            <person name="De Silva N."/>
            <person name="Gardiner S.E."/>
            <person name="Bassett H."/>
            <person name="Chagne D."/>
            <person name="McCallum J."/>
            <person name="Dzierzon H."/>
            <person name="Deng C."/>
            <person name="Wang Y.Y."/>
            <person name="Barron L."/>
            <person name="Manako K."/>
            <person name="Bowen J."/>
            <person name="Foster T.M."/>
            <person name="Erridge Z.A."/>
            <person name="Tiffin H."/>
            <person name="Waite C.N."/>
            <person name="Davies K.M."/>
            <person name="Grierson E.P."/>
            <person name="Laing W.A."/>
            <person name="Kirk R."/>
            <person name="Chen X."/>
            <person name="Wood M."/>
            <person name="Montefiori M."/>
            <person name="Brummell D.A."/>
            <person name="Schwinn K.E."/>
            <person name="Catanach A."/>
            <person name="Fullerton C."/>
            <person name="Li D."/>
            <person name="Meiyalaghan S."/>
            <person name="Nieuwenhuizen N."/>
            <person name="Read N."/>
            <person name="Prakash R."/>
            <person name="Hunter D."/>
            <person name="Zhang H."/>
            <person name="McKenzie M."/>
            <person name="Knabel M."/>
            <person name="Harris A."/>
            <person name="Allan A.C."/>
            <person name="Gleave A."/>
            <person name="Chen A."/>
            <person name="Janssen B.J."/>
            <person name="Plunkett B."/>
            <person name="Ampomah-Dwamena C."/>
            <person name="Voogd C."/>
            <person name="Leif D."/>
            <person name="Lafferty D."/>
            <person name="Souleyre E.J.F."/>
            <person name="Varkonyi-Gasic E."/>
            <person name="Gambi F."/>
            <person name="Hanley J."/>
            <person name="Yao J.L."/>
            <person name="Cheung J."/>
            <person name="David K.M."/>
            <person name="Warren B."/>
            <person name="Marsh K."/>
            <person name="Snowden K.C."/>
            <person name="Lin-Wang K."/>
            <person name="Brian L."/>
            <person name="Martinez-Sanchez M."/>
            <person name="Wang M."/>
            <person name="Ileperuma N."/>
            <person name="Macnee N."/>
            <person name="Campin R."/>
            <person name="McAtee P."/>
            <person name="Drummond R.S.M."/>
            <person name="Espley R.V."/>
            <person name="Ireland H.S."/>
            <person name="Wu R."/>
            <person name="Atkinson R.G."/>
            <person name="Karunairetnam S."/>
            <person name="Bulley S."/>
            <person name="Chunkath S."/>
            <person name="Hanley Z."/>
            <person name="Storey R."/>
            <person name="Thrimawithana A.H."/>
            <person name="Thomson S."/>
            <person name="David C."/>
            <person name="Testolin R."/>
            <person name="Huang H."/>
            <person name="Hellens R.P."/>
            <person name="Schaffer R.J."/>
        </authorList>
    </citation>
    <scope>NUCLEOTIDE SEQUENCE [LARGE SCALE GENOMIC DNA]</scope>
    <source>
        <strain evidence="5">cv. Red5</strain>
    </source>
</reference>
<keyword evidence="5" id="KW-1185">Reference proteome</keyword>
<dbReference type="InterPro" id="IPR039539">
    <property type="entry name" value="Ras_GTPase_bind_prot"/>
</dbReference>
<dbReference type="PROSITE" id="PS50177">
    <property type="entry name" value="NTF2_DOMAIN"/>
    <property type="match status" value="1"/>
</dbReference>
<dbReference type="PANTHER" id="PTHR10693">
    <property type="entry name" value="RAS GTPASE-ACTIVATING PROTEIN-BINDING PROTEIN"/>
    <property type="match status" value="1"/>
</dbReference>
<evidence type="ECO:0000259" key="3">
    <source>
        <dbReference type="PROSITE" id="PS50177"/>
    </source>
</evidence>
<organism evidence="4 5">
    <name type="scientific">Actinidia chinensis var. chinensis</name>
    <name type="common">Chinese soft-hair kiwi</name>
    <dbReference type="NCBI Taxonomy" id="1590841"/>
    <lineage>
        <taxon>Eukaryota</taxon>
        <taxon>Viridiplantae</taxon>
        <taxon>Streptophyta</taxon>
        <taxon>Embryophyta</taxon>
        <taxon>Tracheophyta</taxon>
        <taxon>Spermatophyta</taxon>
        <taxon>Magnoliopsida</taxon>
        <taxon>eudicotyledons</taxon>
        <taxon>Gunneridae</taxon>
        <taxon>Pentapetalae</taxon>
        <taxon>asterids</taxon>
        <taxon>Ericales</taxon>
        <taxon>Actinidiaceae</taxon>
        <taxon>Actinidia</taxon>
    </lineage>
</organism>
<feature type="region of interest" description="Disordered" evidence="2">
    <location>
        <begin position="332"/>
        <end position="464"/>
    </location>
</feature>
<keyword evidence="1" id="KW-0694">RNA-binding</keyword>
<accession>A0A2R6QH83</accession>
<dbReference type="SUPFAM" id="SSF54427">
    <property type="entry name" value="NTF2-like"/>
    <property type="match status" value="2"/>
</dbReference>
<feature type="region of interest" description="Disordered" evidence="2">
    <location>
        <begin position="259"/>
        <end position="304"/>
    </location>
</feature>
<dbReference type="Gene3D" id="3.10.450.50">
    <property type="match status" value="2"/>
</dbReference>
<reference evidence="4 5" key="1">
    <citation type="submission" date="2017-07" db="EMBL/GenBank/DDBJ databases">
        <title>An improved, manually edited Actinidia chinensis var. chinensis (kiwifruit) genome highlights the challenges associated with draft genomes and gene prediction in plants.</title>
        <authorList>
            <person name="Pilkington S."/>
            <person name="Crowhurst R."/>
            <person name="Hilario E."/>
            <person name="Nardozza S."/>
            <person name="Fraser L."/>
            <person name="Peng Y."/>
            <person name="Gunaseelan K."/>
            <person name="Simpson R."/>
            <person name="Tahir J."/>
            <person name="Deroles S."/>
            <person name="Templeton K."/>
            <person name="Luo Z."/>
            <person name="Davy M."/>
            <person name="Cheng C."/>
            <person name="Mcneilage M."/>
            <person name="Scaglione D."/>
            <person name="Liu Y."/>
            <person name="Zhang Q."/>
            <person name="Datson P."/>
            <person name="De Silva N."/>
            <person name="Gardiner S."/>
            <person name="Bassett H."/>
            <person name="Chagne D."/>
            <person name="Mccallum J."/>
            <person name="Dzierzon H."/>
            <person name="Deng C."/>
            <person name="Wang Y.-Y."/>
            <person name="Barron N."/>
            <person name="Manako K."/>
            <person name="Bowen J."/>
            <person name="Foster T."/>
            <person name="Erridge Z."/>
            <person name="Tiffin H."/>
            <person name="Waite C."/>
            <person name="Davies K."/>
            <person name="Grierson E."/>
            <person name="Laing W."/>
            <person name="Kirk R."/>
            <person name="Chen X."/>
            <person name="Wood M."/>
            <person name="Montefiori M."/>
            <person name="Brummell D."/>
            <person name="Schwinn K."/>
            <person name="Catanach A."/>
            <person name="Fullerton C."/>
            <person name="Li D."/>
            <person name="Meiyalaghan S."/>
            <person name="Nieuwenhuizen N."/>
            <person name="Read N."/>
            <person name="Prakash R."/>
            <person name="Hunter D."/>
            <person name="Zhang H."/>
            <person name="Mckenzie M."/>
            <person name="Knabel M."/>
            <person name="Harris A."/>
            <person name="Allan A."/>
            <person name="Chen A."/>
            <person name="Janssen B."/>
            <person name="Plunkett B."/>
            <person name="Dwamena C."/>
            <person name="Voogd C."/>
            <person name="Leif D."/>
            <person name="Lafferty D."/>
            <person name="Souleyre E."/>
            <person name="Varkonyi-Gasic E."/>
            <person name="Gambi F."/>
            <person name="Hanley J."/>
            <person name="Yao J.-L."/>
            <person name="Cheung J."/>
            <person name="David K."/>
            <person name="Warren B."/>
            <person name="Marsh K."/>
            <person name="Snowden K."/>
            <person name="Lin-Wang K."/>
            <person name="Brian L."/>
            <person name="Martinez-Sanchez M."/>
            <person name="Wang M."/>
            <person name="Ileperuma N."/>
            <person name="Macnee N."/>
            <person name="Campin R."/>
            <person name="Mcatee P."/>
            <person name="Drummond R."/>
            <person name="Espley R."/>
            <person name="Ireland H."/>
            <person name="Wu R."/>
            <person name="Atkinson R."/>
            <person name="Karunairetnam S."/>
            <person name="Bulley S."/>
            <person name="Chunkath S."/>
            <person name="Hanley Z."/>
            <person name="Storey R."/>
            <person name="Thrimawithana A."/>
            <person name="Thomson S."/>
            <person name="David C."/>
            <person name="Testolin R."/>
        </authorList>
    </citation>
    <scope>NUCLEOTIDE SEQUENCE [LARGE SCALE GENOMIC DNA]</scope>
    <source>
        <strain evidence="5">cv. Red5</strain>
        <tissue evidence="4">Young leaf</tissue>
    </source>
</reference>
<feature type="compositionally biased region" description="Polar residues" evidence="2">
    <location>
        <begin position="285"/>
        <end position="303"/>
    </location>
</feature>
<evidence type="ECO:0000313" key="5">
    <source>
        <dbReference type="Proteomes" id="UP000241394"/>
    </source>
</evidence>
<dbReference type="Proteomes" id="UP000241394">
    <property type="component" value="Chromosome LG16"/>
</dbReference>
<evidence type="ECO:0000256" key="1">
    <source>
        <dbReference type="ARBA" id="ARBA00022884"/>
    </source>
</evidence>
<dbReference type="InterPro" id="IPR032710">
    <property type="entry name" value="NTF2-like_dom_sf"/>
</dbReference>
<dbReference type="AlphaFoldDB" id="A0A2R6QH83"/>
<feature type="compositionally biased region" description="Acidic residues" evidence="2">
    <location>
        <begin position="270"/>
        <end position="284"/>
    </location>
</feature>
<dbReference type="STRING" id="1590841.A0A2R6QH83"/>
<dbReference type="GO" id="GO:1990904">
    <property type="term" value="C:ribonucleoprotein complex"/>
    <property type="evidence" value="ECO:0007669"/>
    <property type="project" value="TreeGrafter"/>
</dbReference>
<proteinExistence type="predicted"/>
<dbReference type="EMBL" id="NKQK01000016">
    <property type="protein sequence ID" value="PSS07989.1"/>
    <property type="molecule type" value="Genomic_DNA"/>
</dbReference>
<dbReference type="PANTHER" id="PTHR10693:SF75">
    <property type="entry name" value="NUCLEAR TRANSPORT FACTOR 2"/>
    <property type="match status" value="1"/>
</dbReference>
<protein>
    <submittedName>
        <fullName evidence="4">G3BP-like protein</fullName>
    </submittedName>
</protein>